<dbReference type="STRING" id="454136.NIES2119_13425"/>
<dbReference type="InterPro" id="IPR010298">
    <property type="entry name" value="YacP-like"/>
</dbReference>
<dbReference type="AlphaFoldDB" id="A0A1U7IKP2"/>
<dbReference type="RefSeq" id="WP_073593985.1">
    <property type="nucleotide sequence ID" value="NZ_MRCE01000011.1"/>
</dbReference>
<dbReference type="CDD" id="cd10912">
    <property type="entry name" value="PIN_YacP-like"/>
    <property type="match status" value="1"/>
</dbReference>
<dbReference type="EMBL" id="MRCE01000011">
    <property type="protein sequence ID" value="OKH37698.1"/>
    <property type="molecule type" value="Genomic_DNA"/>
</dbReference>
<reference evidence="1 2" key="1">
    <citation type="submission" date="2016-11" db="EMBL/GenBank/DDBJ databases">
        <title>Draft Genome Sequences of Nine Cyanobacterial Strains from Diverse Habitats.</title>
        <authorList>
            <person name="Zhu T."/>
            <person name="Hou S."/>
            <person name="Lu X."/>
            <person name="Hess W.R."/>
        </authorList>
    </citation>
    <scope>NUCLEOTIDE SEQUENCE [LARGE SCALE GENOMIC DNA]</scope>
    <source>
        <strain evidence="1 2">IAM M-71</strain>
    </source>
</reference>
<evidence type="ECO:0000313" key="1">
    <source>
        <dbReference type="EMBL" id="OKH37698.1"/>
    </source>
</evidence>
<dbReference type="OrthoDB" id="9792160at2"/>
<gene>
    <name evidence="1" type="ORF">NIES2119_13425</name>
</gene>
<dbReference type="Proteomes" id="UP000185860">
    <property type="component" value="Unassembled WGS sequence"/>
</dbReference>
<dbReference type="PANTHER" id="PTHR34547">
    <property type="entry name" value="YACP-LIKE NYN DOMAIN PROTEIN"/>
    <property type="match status" value="1"/>
</dbReference>
<name>A0A1U7IKP2_9CYAN</name>
<comment type="caution">
    <text evidence="1">The sequence shown here is derived from an EMBL/GenBank/DDBJ whole genome shotgun (WGS) entry which is preliminary data.</text>
</comment>
<dbReference type="Pfam" id="PF05991">
    <property type="entry name" value="NYN_YacP"/>
    <property type="match status" value="1"/>
</dbReference>
<proteinExistence type="predicted"/>
<dbReference type="PANTHER" id="PTHR34547:SF1">
    <property type="entry name" value="YACP-LIKE NYN DOMAIN PROTEIN"/>
    <property type="match status" value="1"/>
</dbReference>
<evidence type="ECO:0000313" key="2">
    <source>
        <dbReference type="Proteomes" id="UP000185860"/>
    </source>
</evidence>
<organism evidence="1 2">
    <name type="scientific">[Phormidium ambiguum] IAM M-71</name>
    <dbReference type="NCBI Taxonomy" id="454136"/>
    <lineage>
        <taxon>Bacteria</taxon>
        <taxon>Bacillati</taxon>
        <taxon>Cyanobacteriota</taxon>
        <taxon>Cyanophyceae</taxon>
        <taxon>Oscillatoriophycideae</taxon>
        <taxon>Aerosakkonematales</taxon>
        <taxon>Aerosakkonemataceae</taxon>
        <taxon>Floridanema</taxon>
    </lineage>
</organism>
<protein>
    <submittedName>
        <fullName evidence="1">RNA-binding protein</fullName>
    </submittedName>
</protein>
<sequence>MTPPSPSAFLLVDGYNIIGSWQKLLTLRDRKGLEAAREELIESLIDYTAYQGYHTQIVFDAHYRASPGNIEVITENLSVHFTDFGQTADTYIEKACATLRHDLQRFERRLIVATSDRAQQLTIIGYGAEWMSAYKLVQEVESTYHRVRRKQKSKNQSPSRFLFSSLDPEAQKRLAQMRYGLK</sequence>
<accession>A0A1U7IKP2</accession>